<organism evidence="2">
    <name type="scientific">Paenarthrobacter sp. AMU7</name>
    <dbReference type="NCBI Taxonomy" id="3162492"/>
    <lineage>
        <taxon>Bacteria</taxon>
        <taxon>Bacillati</taxon>
        <taxon>Actinomycetota</taxon>
        <taxon>Actinomycetes</taxon>
        <taxon>Micrococcales</taxon>
        <taxon>Micrococcaceae</taxon>
        <taxon>Paenarthrobacter</taxon>
    </lineage>
</organism>
<evidence type="ECO:0000313" key="2">
    <source>
        <dbReference type="EMBL" id="XDV71695.1"/>
    </source>
</evidence>
<feature type="compositionally biased region" description="Gly residues" evidence="1">
    <location>
        <begin position="41"/>
        <end position="50"/>
    </location>
</feature>
<feature type="region of interest" description="Disordered" evidence="1">
    <location>
        <begin position="1"/>
        <end position="63"/>
    </location>
</feature>
<dbReference type="RefSeq" id="WP_369745655.1">
    <property type="nucleotide sequence ID" value="NZ_CP165735.1"/>
</dbReference>
<evidence type="ECO:0000256" key="1">
    <source>
        <dbReference type="SAM" id="MobiDB-lite"/>
    </source>
</evidence>
<accession>A0AB39YPW8</accession>
<dbReference type="EMBL" id="CP165735">
    <property type="protein sequence ID" value="XDV71695.1"/>
    <property type="molecule type" value="Genomic_DNA"/>
</dbReference>
<proteinExistence type="predicted"/>
<dbReference type="AlphaFoldDB" id="A0AB39YPW8"/>
<sequence>MNLGSMIRNAAGKFAGRSGTGGTVRGTGMNAPGRTPNTTGAMGGRSGTGGMVSKIMGMLNKRR</sequence>
<reference evidence="2" key="1">
    <citation type="submission" date="2024-07" db="EMBL/GenBank/DDBJ databases">
        <authorList>
            <person name="Li J."/>
            <person name="Wei H."/>
            <person name="Ma J."/>
        </authorList>
    </citation>
    <scope>NUCLEOTIDE SEQUENCE</scope>
    <source>
        <strain evidence="2">AMU7</strain>
    </source>
</reference>
<gene>
    <name evidence="2" type="ORF">ABQM86_00440</name>
</gene>
<name>A0AB39YPW8_9MICC</name>
<protein>
    <submittedName>
        <fullName evidence="2">Uncharacterized protein</fullName>
    </submittedName>
</protein>